<comment type="caution">
    <text evidence="7">The sequence shown here is derived from an EMBL/GenBank/DDBJ whole genome shotgun (WGS) entry which is preliminary data.</text>
</comment>
<sequence>MISQFLISQFYIPHNYLSLKKYFFMSVCENENYIHWIKNIFDDCISTPMEITSFSFGLFADVIRVICAFPQLISNYKTKDVSGISPFLFGLIWAGSCLTMFGVVFNHGSFTQILTGIIDLFFDSALFFQFIYYQYIYNNVKCRRFKFNEIKNIENFESDETNSKTTSNDEDDNGNEMDDINEMDGNEVDNNIPKFVDSSKSSTTGLMLNALIASGSAFNWADPYQGRELVGTIFGWIGTFIFIGSRIPQVVKNFKQKQVKDLSLTFVILMVASNLSYVASVLFRSKNLVYIWMQVPYLTGSFVPMLFDVITLIQYGVYSKKKNNIIVDGEDDEKCKPLNEIL</sequence>
<dbReference type="SMART" id="SM00679">
    <property type="entry name" value="CTNS"/>
    <property type="match status" value="2"/>
</dbReference>
<evidence type="ECO:0000256" key="3">
    <source>
        <dbReference type="ARBA" id="ARBA00022989"/>
    </source>
</evidence>
<protein>
    <submittedName>
        <fullName evidence="7">PQ loop repeat family protein</fullName>
    </submittedName>
</protein>
<feature type="compositionally biased region" description="Acidic residues" evidence="5">
    <location>
        <begin position="168"/>
        <end position="187"/>
    </location>
</feature>
<gene>
    <name evidence="7" type="ORF">TRFO_14863</name>
</gene>
<dbReference type="Gene3D" id="1.20.1280.290">
    <property type="match status" value="2"/>
</dbReference>
<dbReference type="Proteomes" id="UP000179807">
    <property type="component" value="Unassembled WGS sequence"/>
</dbReference>
<evidence type="ECO:0000256" key="5">
    <source>
        <dbReference type="SAM" id="MobiDB-lite"/>
    </source>
</evidence>
<evidence type="ECO:0000256" key="1">
    <source>
        <dbReference type="ARBA" id="ARBA00004141"/>
    </source>
</evidence>
<feature type="region of interest" description="Disordered" evidence="5">
    <location>
        <begin position="158"/>
        <end position="189"/>
    </location>
</feature>
<keyword evidence="2 6" id="KW-0812">Transmembrane</keyword>
<feature type="transmembrane region" description="Helical" evidence="6">
    <location>
        <begin position="113"/>
        <end position="136"/>
    </location>
</feature>
<dbReference type="GO" id="GO:0016020">
    <property type="term" value="C:membrane"/>
    <property type="evidence" value="ECO:0007669"/>
    <property type="project" value="UniProtKB-SubCell"/>
</dbReference>
<proteinExistence type="predicted"/>
<dbReference type="EMBL" id="MLAK01000326">
    <property type="protein sequence ID" value="OHT14687.1"/>
    <property type="molecule type" value="Genomic_DNA"/>
</dbReference>
<keyword evidence="8" id="KW-1185">Reference proteome</keyword>
<dbReference type="GO" id="GO:0015174">
    <property type="term" value="F:basic amino acid transmembrane transporter activity"/>
    <property type="evidence" value="ECO:0007669"/>
    <property type="project" value="TreeGrafter"/>
</dbReference>
<dbReference type="InterPro" id="IPR006603">
    <property type="entry name" value="PQ-loop_rpt"/>
</dbReference>
<evidence type="ECO:0000313" key="7">
    <source>
        <dbReference type="EMBL" id="OHT14687.1"/>
    </source>
</evidence>
<dbReference type="AlphaFoldDB" id="A0A1J4KTU9"/>
<dbReference type="Pfam" id="PF04193">
    <property type="entry name" value="PQ-loop"/>
    <property type="match status" value="2"/>
</dbReference>
<dbReference type="VEuPathDB" id="TrichDB:TRFO_14863"/>
<name>A0A1J4KTU9_9EUKA</name>
<dbReference type="RefSeq" id="XP_068367823.1">
    <property type="nucleotide sequence ID" value="XM_068498063.1"/>
</dbReference>
<comment type="subcellular location">
    <subcellularLocation>
        <location evidence="1">Membrane</location>
        <topology evidence="1">Multi-pass membrane protein</topology>
    </subcellularLocation>
</comment>
<keyword evidence="4 6" id="KW-0472">Membrane</keyword>
<reference evidence="7" key="1">
    <citation type="submission" date="2016-10" db="EMBL/GenBank/DDBJ databases">
        <authorList>
            <person name="Benchimol M."/>
            <person name="Almeida L.G."/>
            <person name="Vasconcelos A.T."/>
            <person name="Perreira-Neves A."/>
            <person name="Rosa I.A."/>
            <person name="Tasca T."/>
            <person name="Bogo M.R."/>
            <person name="de Souza W."/>
        </authorList>
    </citation>
    <scope>NUCLEOTIDE SEQUENCE [LARGE SCALE GENOMIC DNA]</scope>
    <source>
        <strain evidence="7">K</strain>
    </source>
</reference>
<evidence type="ECO:0000313" key="8">
    <source>
        <dbReference type="Proteomes" id="UP000179807"/>
    </source>
</evidence>
<dbReference type="PANTHER" id="PTHR16201">
    <property type="entry name" value="SEVEN TRANSMEMBRANE PROTEIN 1-RELATED"/>
    <property type="match status" value="1"/>
</dbReference>
<evidence type="ECO:0000256" key="6">
    <source>
        <dbReference type="SAM" id="Phobius"/>
    </source>
</evidence>
<feature type="transmembrane region" description="Helical" evidence="6">
    <location>
        <begin position="87"/>
        <end position="107"/>
    </location>
</feature>
<feature type="transmembrane region" description="Helical" evidence="6">
    <location>
        <begin position="263"/>
        <end position="283"/>
    </location>
</feature>
<evidence type="ECO:0000256" key="4">
    <source>
        <dbReference type="ARBA" id="ARBA00023136"/>
    </source>
</evidence>
<dbReference type="InterPro" id="IPR051415">
    <property type="entry name" value="LAAT-1"/>
</dbReference>
<feature type="transmembrane region" description="Helical" evidence="6">
    <location>
        <begin position="289"/>
        <end position="313"/>
    </location>
</feature>
<accession>A0A1J4KTU9</accession>
<evidence type="ECO:0000256" key="2">
    <source>
        <dbReference type="ARBA" id="ARBA00022692"/>
    </source>
</evidence>
<keyword evidence="3 6" id="KW-1133">Transmembrane helix</keyword>
<dbReference type="PANTHER" id="PTHR16201:SF34">
    <property type="entry name" value="LYSOSOMAL AMINO ACID TRANSPORTER 1"/>
    <property type="match status" value="1"/>
</dbReference>
<dbReference type="OrthoDB" id="8048523at2759"/>
<dbReference type="GeneID" id="94832767"/>
<organism evidence="7 8">
    <name type="scientific">Tritrichomonas foetus</name>
    <dbReference type="NCBI Taxonomy" id="1144522"/>
    <lineage>
        <taxon>Eukaryota</taxon>
        <taxon>Metamonada</taxon>
        <taxon>Parabasalia</taxon>
        <taxon>Tritrichomonadida</taxon>
        <taxon>Tritrichomonadidae</taxon>
        <taxon>Tritrichomonas</taxon>
    </lineage>
</organism>